<evidence type="ECO:0000256" key="2">
    <source>
        <dbReference type="ARBA" id="ARBA00012438"/>
    </source>
</evidence>
<dbReference type="SMART" id="SM00260">
    <property type="entry name" value="CheW"/>
    <property type="match status" value="1"/>
</dbReference>
<evidence type="ECO:0000256" key="3">
    <source>
        <dbReference type="ARBA" id="ARBA00021495"/>
    </source>
</evidence>
<dbReference type="SMART" id="SM00073">
    <property type="entry name" value="HPT"/>
    <property type="match status" value="1"/>
</dbReference>
<dbReference type="GO" id="GO:0005737">
    <property type="term" value="C:cytoplasm"/>
    <property type="evidence" value="ECO:0007669"/>
    <property type="project" value="InterPro"/>
</dbReference>
<keyword evidence="4" id="KW-0145">Chemotaxis</keyword>
<evidence type="ECO:0000256" key="8">
    <source>
        <dbReference type="ARBA" id="ARBA00022777"/>
    </source>
</evidence>
<dbReference type="InterPro" id="IPR004105">
    <property type="entry name" value="CheA-like_dim"/>
</dbReference>
<dbReference type="SUPFAM" id="SSF55874">
    <property type="entry name" value="ATPase domain of HSP90 chaperone/DNA topoisomerase II/histidine kinase"/>
    <property type="match status" value="1"/>
</dbReference>
<dbReference type="InterPro" id="IPR008207">
    <property type="entry name" value="Sig_transdc_His_kin_Hpt_dom"/>
</dbReference>
<evidence type="ECO:0000256" key="13">
    <source>
        <dbReference type="SAM" id="MobiDB-lite"/>
    </source>
</evidence>
<gene>
    <name evidence="17" type="ORF">D7S86_09500</name>
</gene>
<dbReference type="PROSITE" id="PS50109">
    <property type="entry name" value="HIS_KIN"/>
    <property type="match status" value="1"/>
</dbReference>
<reference evidence="17 18" key="1">
    <citation type="submission" date="2018-10" db="EMBL/GenBank/DDBJ databases">
        <title>Robbsia sp. DHC34, isolated from soil.</title>
        <authorList>
            <person name="Gao Z.-H."/>
            <person name="Qiu L.-H."/>
        </authorList>
    </citation>
    <scope>NUCLEOTIDE SEQUENCE [LARGE SCALE GENOMIC DNA]</scope>
    <source>
        <strain evidence="17 18">DHC34</strain>
    </source>
</reference>
<feature type="domain" description="HPt" evidence="16">
    <location>
        <begin position="2"/>
        <end position="106"/>
    </location>
</feature>
<dbReference type="EC" id="2.7.13.3" evidence="2"/>
<feature type="modified residue" description="Phosphohistidine" evidence="12">
    <location>
        <position position="49"/>
    </location>
</feature>
<dbReference type="PROSITE" id="PS50894">
    <property type="entry name" value="HPT"/>
    <property type="match status" value="1"/>
</dbReference>
<feature type="region of interest" description="Disordered" evidence="13">
    <location>
        <begin position="737"/>
        <end position="756"/>
    </location>
</feature>
<dbReference type="AlphaFoldDB" id="A0A494Y9L2"/>
<dbReference type="Pfam" id="PF01627">
    <property type="entry name" value="Hpt"/>
    <property type="match status" value="1"/>
</dbReference>
<dbReference type="SUPFAM" id="SSF50341">
    <property type="entry name" value="CheW-like"/>
    <property type="match status" value="1"/>
</dbReference>
<feature type="domain" description="CheW-like" evidence="15">
    <location>
        <begin position="595"/>
        <end position="732"/>
    </location>
</feature>
<dbReference type="GO" id="GO:0006935">
    <property type="term" value="P:chemotaxis"/>
    <property type="evidence" value="ECO:0007669"/>
    <property type="project" value="UniProtKB-KW"/>
</dbReference>
<dbReference type="Pfam" id="PF02895">
    <property type="entry name" value="H-kinase_dim"/>
    <property type="match status" value="1"/>
</dbReference>
<keyword evidence="8" id="KW-0418">Kinase</keyword>
<evidence type="ECO:0000256" key="12">
    <source>
        <dbReference type="PROSITE-ProRule" id="PRU00110"/>
    </source>
</evidence>
<dbReference type="Pfam" id="PF01584">
    <property type="entry name" value="CheW"/>
    <property type="match status" value="1"/>
</dbReference>
<sequence length="756" mass="81095">MSSLNLDQALQTFIVESRELLEDMETALLSLGENDPDSEAVNAIFRAAHTIKGSAGLFGLDSIVAFTHVLESVLDDVRCGQLTPDMKMIALLLSCGDHIRHLITGVENDQLEGDAESDTRAAALVEQLRVYLGPQAGAPDVDDAHAHGSHGEMPAAPVPISGGIGHWHLSLRFATGVLRNGMDPLSFVRYLRTLGDIRGIVTIGDAIPAVDDMDPECCYLGFEIAFDSTADRATIESVFEFVIDDCELRILAPGSTLDDCAALIREIGSDPDQLAAMWVHCGTLASDDVARVLGRVEHAVEPVVADAPADAADAAAHVEHATPAGVSDRATAAGAPNATASDRDTSAAAKTQRAKDGPSLRVDAQRLDQLIDLIGELTIAAAGASIAARRHRISELEESTSTLTALVEEVRDTALQLRMVRIGATFNRFQRVVHDLSLEIGKDIALTVSGEETELDKTLVEKLTDPLTHMVRNAIDHGIEAPEVRLAAGKPARGTVALNAYHDSGSIVIEVSDDGAGLKRDRILAKAIERGLVDAEQRLTDSEIYDLIFEPGFSTAEQVTNLSGRGVGMDVVKRNITALRGSIGIDSVLGRGTRIVVRLPLTLAIIDGFMVSIDGSVFTIPLEMVEECIEFDVESMHDYTNLRGQVLPFIRMRELFGVETDAPRRQSVVVIRHAGSRAGLVVDSLLGEFQTVIKPLSPIFSHVRCVSGSTILGSGEVALILDVPALFETVHVERDRDARSPNRADRVQARAASVHS</sequence>
<evidence type="ECO:0000256" key="11">
    <source>
        <dbReference type="ARBA" id="ARBA00035100"/>
    </source>
</evidence>
<organism evidence="17 18">
    <name type="scientific">Pararobbsia silviterrae</name>
    <dbReference type="NCBI Taxonomy" id="1792498"/>
    <lineage>
        <taxon>Bacteria</taxon>
        <taxon>Pseudomonadati</taxon>
        <taxon>Pseudomonadota</taxon>
        <taxon>Betaproteobacteria</taxon>
        <taxon>Burkholderiales</taxon>
        <taxon>Burkholderiaceae</taxon>
        <taxon>Pararobbsia</taxon>
    </lineage>
</organism>
<dbReference type="CDD" id="cd16916">
    <property type="entry name" value="HATPase_CheA-like"/>
    <property type="match status" value="1"/>
</dbReference>
<dbReference type="InterPro" id="IPR004358">
    <property type="entry name" value="Sig_transdc_His_kin-like_C"/>
</dbReference>
<comment type="function">
    <text evidence="11">Involved in the transmission of sensory signals from the chemoreceptors to the flagellar motors. CheA is autophosphorylated; it can transfer its phosphate group to either CheB or CheY.</text>
</comment>
<comment type="catalytic activity">
    <reaction evidence="1">
        <text>ATP + protein L-histidine = ADP + protein N-phospho-L-histidine.</text>
        <dbReference type="EC" id="2.7.13.3"/>
    </reaction>
</comment>
<dbReference type="CDD" id="cd00731">
    <property type="entry name" value="CheA_reg"/>
    <property type="match status" value="1"/>
</dbReference>
<dbReference type="RefSeq" id="WP_121085735.1">
    <property type="nucleotide sequence ID" value="NZ_RBZU01000003.1"/>
</dbReference>
<dbReference type="InterPro" id="IPR037006">
    <property type="entry name" value="CheA-like_homodim_sf"/>
</dbReference>
<dbReference type="InterPro" id="IPR036641">
    <property type="entry name" value="HPT_dom_sf"/>
</dbReference>
<keyword evidence="18" id="KW-1185">Reference proteome</keyword>
<evidence type="ECO:0000259" key="15">
    <source>
        <dbReference type="PROSITE" id="PS50851"/>
    </source>
</evidence>
<evidence type="ECO:0000256" key="7">
    <source>
        <dbReference type="ARBA" id="ARBA00022741"/>
    </source>
</evidence>
<dbReference type="PANTHER" id="PTHR43395">
    <property type="entry name" value="SENSOR HISTIDINE KINASE CHEA"/>
    <property type="match status" value="1"/>
</dbReference>
<dbReference type="Gene3D" id="1.20.120.160">
    <property type="entry name" value="HPT domain"/>
    <property type="match status" value="1"/>
</dbReference>
<feature type="region of interest" description="Disordered" evidence="13">
    <location>
        <begin position="314"/>
        <end position="358"/>
    </location>
</feature>
<comment type="caution">
    <text evidence="17">The sequence shown here is derived from an EMBL/GenBank/DDBJ whole genome shotgun (WGS) entry which is preliminary data.</text>
</comment>
<dbReference type="Gene3D" id="1.10.287.560">
    <property type="entry name" value="Histidine kinase CheA-like, homodimeric domain"/>
    <property type="match status" value="1"/>
</dbReference>
<evidence type="ECO:0000259" key="14">
    <source>
        <dbReference type="PROSITE" id="PS50109"/>
    </source>
</evidence>
<feature type="compositionally biased region" description="Low complexity" evidence="13">
    <location>
        <begin position="330"/>
        <end position="340"/>
    </location>
</feature>
<dbReference type="InterPro" id="IPR036097">
    <property type="entry name" value="HisK_dim/P_sf"/>
</dbReference>
<dbReference type="GO" id="GO:0000155">
    <property type="term" value="F:phosphorelay sensor kinase activity"/>
    <property type="evidence" value="ECO:0007669"/>
    <property type="project" value="InterPro"/>
</dbReference>
<accession>A0A494Y9L2</accession>
<evidence type="ECO:0000313" key="17">
    <source>
        <dbReference type="EMBL" id="RKP56590.1"/>
    </source>
</evidence>
<keyword evidence="9" id="KW-0067">ATP-binding</keyword>
<dbReference type="FunFam" id="3.30.565.10:FF:000016">
    <property type="entry name" value="Chemotaxis protein CheA, putative"/>
    <property type="match status" value="1"/>
</dbReference>
<feature type="domain" description="Histidine kinase" evidence="14">
    <location>
        <begin position="396"/>
        <end position="603"/>
    </location>
</feature>
<dbReference type="Gene3D" id="3.30.565.10">
    <property type="entry name" value="Histidine kinase-like ATPase, C-terminal domain"/>
    <property type="match status" value="1"/>
</dbReference>
<dbReference type="CDD" id="cd00088">
    <property type="entry name" value="HPT"/>
    <property type="match status" value="1"/>
</dbReference>
<evidence type="ECO:0000256" key="1">
    <source>
        <dbReference type="ARBA" id="ARBA00000085"/>
    </source>
</evidence>
<dbReference type="Pfam" id="PF02518">
    <property type="entry name" value="HATPase_c"/>
    <property type="match status" value="1"/>
</dbReference>
<dbReference type="InterPro" id="IPR005467">
    <property type="entry name" value="His_kinase_dom"/>
</dbReference>
<evidence type="ECO:0000256" key="6">
    <source>
        <dbReference type="ARBA" id="ARBA00022679"/>
    </source>
</evidence>
<evidence type="ECO:0000256" key="4">
    <source>
        <dbReference type="ARBA" id="ARBA00022500"/>
    </source>
</evidence>
<dbReference type="InterPro" id="IPR036061">
    <property type="entry name" value="CheW-like_dom_sf"/>
</dbReference>
<dbReference type="SMART" id="SM00387">
    <property type="entry name" value="HATPase_c"/>
    <property type="match status" value="1"/>
</dbReference>
<dbReference type="SUPFAM" id="SSF47384">
    <property type="entry name" value="Homodimeric domain of signal transducing histidine kinase"/>
    <property type="match status" value="1"/>
</dbReference>
<dbReference type="OrthoDB" id="9803176at2"/>
<feature type="compositionally biased region" description="Basic and acidic residues" evidence="13">
    <location>
        <begin position="737"/>
        <end position="748"/>
    </location>
</feature>
<dbReference type="GO" id="GO:0005524">
    <property type="term" value="F:ATP binding"/>
    <property type="evidence" value="ECO:0007669"/>
    <property type="project" value="UniProtKB-KW"/>
</dbReference>
<evidence type="ECO:0000256" key="5">
    <source>
        <dbReference type="ARBA" id="ARBA00022553"/>
    </source>
</evidence>
<evidence type="ECO:0000259" key="16">
    <source>
        <dbReference type="PROSITE" id="PS50894"/>
    </source>
</evidence>
<dbReference type="EMBL" id="RBZU01000003">
    <property type="protein sequence ID" value="RKP56590.1"/>
    <property type="molecule type" value="Genomic_DNA"/>
</dbReference>
<proteinExistence type="predicted"/>
<dbReference type="Proteomes" id="UP000270342">
    <property type="component" value="Unassembled WGS sequence"/>
</dbReference>
<dbReference type="InterPro" id="IPR002545">
    <property type="entry name" value="CheW-lke_dom"/>
</dbReference>
<dbReference type="PANTHER" id="PTHR43395:SF10">
    <property type="entry name" value="CHEMOTAXIS PROTEIN CHEA"/>
    <property type="match status" value="1"/>
</dbReference>
<evidence type="ECO:0000256" key="10">
    <source>
        <dbReference type="ARBA" id="ARBA00023012"/>
    </source>
</evidence>
<keyword evidence="10" id="KW-0902">Two-component regulatory system</keyword>
<keyword evidence="5 12" id="KW-0597">Phosphoprotein</keyword>
<protein>
    <recommendedName>
        <fullName evidence="3">Chemotaxis protein CheA</fullName>
        <ecNumber evidence="2">2.7.13.3</ecNumber>
    </recommendedName>
</protein>
<dbReference type="InterPro" id="IPR003594">
    <property type="entry name" value="HATPase_dom"/>
</dbReference>
<dbReference type="InterPro" id="IPR036890">
    <property type="entry name" value="HATPase_C_sf"/>
</dbReference>
<dbReference type="PRINTS" id="PR00344">
    <property type="entry name" value="BCTRLSENSOR"/>
</dbReference>
<name>A0A494Y9L2_9BURK</name>
<dbReference type="PROSITE" id="PS50851">
    <property type="entry name" value="CHEW"/>
    <property type="match status" value="1"/>
</dbReference>
<dbReference type="SMART" id="SM01231">
    <property type="entry name" value="H-kinase_dim"/>
    <property type="match status" value="1"/>
</dbReference>
<keyword evidence="7" id="KW-0547">Nucleotide-binding</keyword>
<evidence type="ECO:0000313" key="18">
    <source>
        <dbReference type="Proteomes" id="UP000270342"/>
    </source>
</evidence>
<dbReference type="SUPFAM" id="SSF47226">
    <property type="entry name" value="Histidine-containing phosphotransfer domain, HPT domain"/>
    <property type="match status" value="1"/>
</dbReference>
<dbReference type="InterPro" id="IPR051315">
    <property type="entry name" value="Bact_Chemotaxis_CheA"/>
</dbReference>
<dbReference type="Gene3D" id="2.30.30.40">
    <property type="entry name" value="SH3 Domains"/>
    <property type="match status" value="1"/>
</dbReference>
<keyword evidence="6" id="KW-0808">Transferase</keyword>
<evidence type="ECO:0000256" key="9">
    <source>
        <dbReference type="ARBA" id="ARBA00022840"/>
    </source>
</evidence>